<evidence type="ECO:0000313" key="2">
    <source>
        <dbReference type="Proteomes" id="UP000594015"/>
    </source>
</evidence>
<sequence length="121" mass="13016">MAIFAMAVMPWPPVIFVTDGKVTLQYGSSHMLFIATPEEGVMSEMRELIDTELDAVSGGHHGHHHGHHGHHGLFSFGNIGNIGHFGNIVIEQNIAVQIGVAIGNNASVTQQLGQLNFSSIH</sequence>
<gene>
    <name evidence="1" type="ORF">WN72_19830</name>
</gene>
<reference evidence="1 2" key="1">
    <citation type="submission" date="2018-06" db="EMBL/GenBank/DDBJ databases">
        <title>Comparative genomics of Bradyrhizobium nodulating Arachidis hypogaea.</title>
        <authorList>
            <person name="Li Y."/>
        </authorList>
    </citation>
    <scope>NUCLEOTIDE SEQUENCE [LARGE SCALE GENOMIC DNA]</scope>
    <source>
        <strain evidence="1 2">CCBAU 051107</strain>
    </source>
</reference>
<dbReference type="Proteomes" id="UP000594015">
    <property type="component" value="Chromosome"/>
</dbReference>
<dbReference type="RefSeq" id="WP_092218525.1">
    <property type="nucleotide sequence ID" value="NZ_CP030050.1"/>
</dbReference>
<name>A0AAE7THA6_9BRAD</name>
<dbReference type="AlphaFoldDB" id="A0AAE7THA6"/>
<proteinExistence type="predicted"/>
<accession>A0AAE7THA6</accession>
<protein>
    <submittedName>
        <fullName evidence="1">Uncharacterized protein</fullName>
    </submittedName>
</protein>
<dbReference type="EMBL" id="CP030050">
    <property type="protein sequence ID" value="QOZ68305.1"/>
    <property type="molecule type" value="Genomic_DNA"/>
</dbReference>
<evidence type="ECO:0000313" key="1">
    <source>
        <dbReference type="EMBL" id="QOZ68305.1"/>
    </source>
</evidence>
<dbReference type="KEGG" id="barh:WN72_19830"/>
<organism evidence="1 2">
    <name type="scientific">Bradyrhizobium arachidis</name>
    <dbReference type="NCBI Taxonomy" id="858423"/>
    <lineage>
        <taxon>Bacteria</taxon>
        <taxon>Pseudomonadati</taxon>
        <taxon>Pseudomonadota</taxon>
        <taxon>Alphaproteobacteria</taxon>
        <taxon>Hyphomicrobiales</taxon>
        <taxon>Nitrobacteraceae</taxon>
        <taxon>Bradyrhizobium</taxon>
    </lineage>
</organism>